<evidence type="ECO:0000313" key="6">
    <source>
        <dbReference type="EMBL" id="WOL19231.1"/>
    </source>
</evidence>
<dbReference type="PANTHER" id="PTHR31499">
    <property type="entry name" value="MYB FAMILY TRANSCRIPTION FACTOR PHL11"/>
    <property type="match status" value="1"/>
</dbReference>
<evidence type="ECO:0000259" key="5">
    <source>
        <dbReference type="PROSITE" id="PS51294"/>
    </source>
</evidence>
<keyword evidence="7" id="KW-1185">Reference proteome</keyword>
<dbReference type="Pfam" id="PF00249">
    <property type="entry name" value="Myb_DNA-binding"/>
    <property type="match status" value="1"/>
</dbReference>
<dbReference type="InterPro" id="IPR009057">
    <property type="entry name" value="Homeodomain-like_sf"/>
</dbReference>
<evidence type="ECO:0000256" key="1">
    <source>
        <dbReference type="ARBA" id="ARBA00023015"/>
    </source>
</evidence>
<accession>A0AAQ3QS00</accession>
<dbReference type="AlphaFoldDB" id="A0AAQ3QS00"/>
<evidence type="ECO:0000256" key="2">
    <source>
        <dbReference type="ARBA" id="ARBA00023125"/>
    </source>
</evidence>
<keyword evidence="3" id="KW-0804">Transcription</keyword>
<dbReference type="GO" id="GO:0003677">
    <property type="term" value="F:DNA binding"/>
    <property type="evidence" value="ECO:0007669"/>
    <property type="project" value="UniProtKB-KW"/>
</dbReference>
<name>A0AAQ3QS00_9LILI</name>
<dbReference type="InterPro" id="IPR017930">
    <property type="entry name" value="Myb_dom"/>
</dbReference>
<dbReference type="Proteomes" id="UP001327560">
    <property type="component" value="Chromosome 9"/>
</dbReference>
<reference evidence="6 7" key="1">
    <citation type="submission" date="2023-10" db="EMBL/GenBank/DDBJ databases">
        <title>Chromosome-scale genome assembly provides insights into flower coloration mechanisms of Canna indica.</title>
        <authorList>
            <person name="Li C."/>
        </authorList>
    </citation>
    <scope>NUCLEOTIDE SEQUENCE [LARGE SCALE GENOMIC DNA]</scope>
    <source>
        <tissue evidence="6">Flower</tissue>
    </source>
</reference>
<organism evidence="6 7">
    <name type="scientific">Canna indica</name>
    <name type="common">Indian-shot</name>
    <dbReference type="NCBI Taxonomy" id="4628"/>
    <lineage>
        <taxon>Eukaryota</taxon>
        <taxon>Viridiplantae</taxon>
        <taxon>Streptophyta</taxon>
        <taxon>Embryophyta</taxon>
        <taxon>Tracheophyta</taxon>
        <taxon>Spermatophyta</taxon>
        <taxon>Magnoliopsida</taxon>
        <taxon>Liliopsida</taxon>
        <taxon>Zingiberales</taxon>
        <taxon>Cannaceae</taxon>
        <taxon>Canna</taxon>
    </lineage>
</organism>
<dbReference type="InterPro" id="IPR001005">
    <property type="entry name" value="SANT/Myb"/>
</dbReference>
<feature type="domain" description="HTH myb-type" evidence="5">
    <location>
        <begin position="219"/>
        <end position="279"/>
    </location>
</feature>
<dbReference type="FunFam" id="1.10.10.60:FF:000002">
    <property type="entry name" value="Myb family transcription factor"/>
    <property type="match status" value="1"/>
</dbReference>
<dbReference type="InterPro" id="IPR046955">
    <property type="entry name" value="PHR1-like"/>
</dbReference>
<dbReference type="EMBL" id="CP136898">
    <property type="protein sequence ID" value="WOL19231.1"/>
    <property type="molecule type" value="Genomic_DNA"/>
</dbReference>
<dbReference type="PROSITE" id="PS51294">
    <property type="entry name" value="HTH_MYB"/>
    <property type="match status" value="1"/>
</dbReference>
<dbReference type="Pfam" id="PF14379">
    <property type="entry name" value="Myb_CC_LHEQLE"/>
    <property type="match status" value="1"/>
</dbReference>
<dbReference type="NCBIfam" id="TIGR01557">
    <property type="entry name" value="myb_SHAQKYF"/>
    <property type="match status" value="1"/>
</dbReference>
<dbReference type="GO" id="GO:0003700">
    <property type="term" value="F:DNA-binding transcription factor activity"/>
    <property type="evidence" value="ECO:0007669"/>
    <property type="project" value="InterPro"/>
</dbReference>
<protein>
    <submittedName>
        <fullName evidence="6">Protein PHOSPHATE STARVATION RESPONSE 2-like</fullName>
    </submittedName>
</protein>
<dbReference type="SUPFAM" id="SSF46689">
    <property type="entry name" value="Homeodomain-like"/>
    <property type="match status" value="1"/>
</dbReference>
<dbReference type="Gene3D" id="1.10.10.60">
    <property type="entry name" value="Homeodomain-like"/>
    <property type="match status" value="1"/>
</dbReference>
<proteinExistence type="predicted"/>
<evidence type="ECO:0000256" key="4">
    <source>
        <dbReference type="ARBA" id="ARBA00023242"/>
    </source>
</evidence>
<dbReference type="InterPro" id="IPR025756">
    <property type="entry name" value="Myb_CC_LHEQLE"/>
</dbReference>
<keyword evidence="1" id="KW-0805">Transcription regulation</keyword>
<gene>
    <name evidence="6" type="ORF">Cni_G28029</name>
</gene>
<sequence>MNLYADDLQALNFGALSNAPFLVPNPSSHQITSCTRSPSLSTFMGCSPVARHSFSSPFENSARQGFASPNLPTASSCVVGSSPASFYAAENWIGFPQLDHHSAALQTLPKLAKTASETRFLNPAAVAPSFCRDNAPALDSVVPRPLIPRNRIPSFEDNFNKFSCGDPSRQVIYDPSVGCGLSSSSMEKMNFQIQTEKLLPRTLSSAPTTCASVSSGTALSSKTRIRWTQDLHDRFVECVNRLGGAEKATPKGILKLMNSSGLTIYHVKSHLQKYRIAKHMPESAEGKFERRAALNVPELDPKIGIQITEALRLQLDVQMRLHEQLEIQKSLQLRIEAQSKRLQQMFEEQAKPNKSPVDAENLNILFSNNSVIEDAQLLCLQDVSQNNNYS</sequence>
<evidence type="ECO:0000313" key="7">
    <source>
        <dbReference type="Proteomes" id="UP001327560"/>
    </source>
</evidence>
<dbReference type="InterPro" id="IPR006447">
    <property type="entry name" value="Myb_dom_plants"/>
</dbReference>
<evidence type="ECO:0000256" key="3">
    <source>
        <dbReference type="ARBA" id="ARBA00023163"/>
    </source>
</evidence>
<keyword evidence="2" id="KW-0238">DNA-binding</keyword>
<keyword evidence="4" id="KW-0539">Nucleus</keyword>
<dbReference type="PANTHER" id="PTHR31499:SF80">
    <property type="entry name" value="HTH MYB-TYPE DOMAIN-CONTAINING PROTEIN"/>
    <property type="match status" value="1"/>
</dbReference>